<sequence length="132" mass="15471">SIECIAEGYPIPEYRWYRVDEFGQLLPLQPKTILLNYNREVIIPNLQRDDIGTYRCEVTNIRTVISEKVTLQLQIDPIFVVPLDDQVLDIGTTLSWYCEAYPNDQITYSWFSNGTEIVWSRITAIQQQRVKI</sequence>
<evidence type="ECO:0000313" key="5">
    <source>
        <dbReference type="Proteomes" id="UP000682733"/>
    </source>
</evidence>
<dbReference type="GO" id="GO:0007411">
    <property type="term" value="P:axon guidance"/>
    <property type="evidence" value="ECO:0007669"/>
    <property type="project" value="TreeGrafter"/>
</dbReference>
<dbReference type="Proteomes" id="UP000682733">
    <property type="component" value="Unassembled WGS sequence"/>
</dbReference>
<comment type="caution">
    <text evidence="4">The sequence shown here is derived from an EMBL/GenBank/DDBJ whole genome shotgun (WGS) entry which is preliminary data.</text>
</comment>
<name>A0A8S2YSJ0_9BILA</name>
<keyword evidence="1" id="KW-0677">Repeat</keyword>
<evidence type="ECO:0000259" key="3">
    <source>
        <dbReference type="PROSITE" id="PS50835"/>
    </source>
</evidence>
<keyword evidence="2" id="KW-1015">Disulfide bond</keyword>
<dbReference type="InterPro" id="IPR007110">
    <property type="entry name" value="Ig-like_dom"/>
</dbReference>
<dbReference type="GO" id="GO:0005886">
    <property type="term" value="C:plasma membrane"/>
    <property type="evidence" value="ECO:0007669"/>
    <property type="project" value="TreeGrafter"/>
</dbReference>
<dbReference type="EMBL" id="CAJOBA010119256">
    <property type="protein sequence ID" value="CAF4575720.1"/>
    <property type="molecule type" value="Genomic_DNA"/>
</dbReference>
<dbReference type="Pfam" id="PF13927">
    <property type="entry name" value="Ig_3"/>
    <property type="match status" value="1"/>
</dbReference>
<feature type="non-terminal residue" evidence="4">
    <location>
        <position position="1"/>
    </location>
</feature>
<proteinExistence type="predicted"/>
<dbReference type="GO" id="GO:0030424">
    <property type="term" value="C:axon"/>
    <property type="evidence" value="ECO:0007669"/>
    <property type="project" value="TreeGrafter"/>
</dbReference>
<evidence type="ECO:0000256" key="2">
    <source>
        <dbReference type="ARBA" id="ARBA00023157"/>
    </source>
</evidence>
<accession>A0A8S2YSJ0</accession>
<dbReference type="SMART" id="SM00408">
    <property type="entry name" value="IGc2"/>
    <property type="match status" value="1"/>
</dbReference>
<dbReference type="GO" id="GO:0098609">
    <property type="term" value="P:cell-cell adhesion"/>
    <property type="evidence" value="ECO:0007669"/>
    <property type="project" value="TreeGrafter"/>
</dbReference>
<protein>
    <recommendedName>
        <fullName evidence="3">Ig-like domain-containing protein</fullName>
    </recommendedName>
</protein>
<organism evidence="4 5">
    <name type="scientific">Didymodactylos carnosus</name>
    <dbReference type="NCBI Taxonomy" id="1234261"/>
    <lineage>
        <taxon>Eukaryota</taxon>
        <taxon>Metazoa</taxon>
        <taxon>Spiralia</taxon>
        <taxon>Gnathifera</taxon>
        <taxon>Rotifera</taxon>
        <taxon>Eurotatoria</taxon>
        <taxon>Bdelloidea</taxon>
        <taxon>Philodinida</taxon>
        <taxon>Philodinidae</taxon>
        <taxon>Didymodactylos</taxon>
    </lineage>
</organism>
<dbReference type="InterPro" id="IPR003598">
    <property type="entry name" value="Ig_sub2"/>
</dbReference>
<evidence type="ECO:0000256" key="1">
    <source>
        <dbReference type="ARBA" id="ARBA00022737"/>
    </source>
</evidence>
<dbReference type="AlphaFoldDB" id="A0A8S2YSJ0"/>
<dbReference type="Gene3D" id="2.60.40.10">
    <property type="entry name" value="Immunoglobulins"/>
    <property type="match status" value="2"/>
</dbReference>
<dbReference type="PANTHER" id="PTHR44170:SF6">
    <property type="entry name" value="CONTACTIN"/>
    <property type="match status" value="1"/>
</dbReference>
<evidence type="ECO:0000313" key="4">
    <source>
        <dbReference type="EMBL" id="CAF4575720.1"/>
    </source>
</evidence>
<feature type="non-terminal residue" evidence="4">
    <location>
        <position position="132"/>
    </location>
</feature>
<dbReference type="PROSITE" id="PS50835">
    <property type="entry name" value="IG_LIKE"/>
    <property type="match status" value="1"/>
</dbReference>
<dbReference type="InterPro" id="IPR036179">
    <property type="entry name" value="Ig-like_dom_sf"/>
</dbReference>
<dbReference type="InterPro" id="IPR013783">
    <property type="entry name" value="Ig-like_fold"/>
</dbReference>
<feature type="domain" description="Ig-like" evidence="3">
    <location>
        <begin position="1"/>
        <end position="72"/>
    </location>
</feature>
<reference evidence="4" key="1">
    <citation type="submission" date="2021-02" db="EMBL/GenBank/DDBJ databases">
        <authorList>
            <person name="Nowell W R."/>
        </authorList>
    </citation>
    <scope>NUCLEOTIDE SEQUENCE</scope>
</reference>
<dbReference type="SUPFAM" id="SSF48726">
    <property type="entry name" value="Immunoglobulin"/>
    <property type="match status" value="2"/>
</dbReference>
<gene>
    <name evidence="4" type="ORF">TMI583_LOCUS50280</name>
</gene>
<dbReference type="PANTHER" id="PTHR44170">
    <property type="entry name" value="PROTEIN SIDEKICK"/>
    <property type="match status" value="1"/>
</dbReference>